<accession>A0AAD7W8N0</accession>
<feature type="compositionally biased region" description="Basic and acidic residues" evidence="1">
    <location>
        <begin position="104"/>
        <end position="114"/>
    </location>
</feature>
<proteinExistence type="predicted"/>
<organism evidence="2 3">
    <name type="scientific">Aldrovandia affinis</name>
    <dbReference type="NCBI Taxonomy" id="143900"/>
    <lineage>
        <taxon>Eukaryota</taxon>
        <taxon>Metazoa</taxon>
        <taxon>Chordata</taxon>
        <taxon>Craniata</taxon>
        <taxon>Vertebrata</taxon>
        <taxon>Euteleostomi</taxon>
        <taxon>Actinopterygii</taxon>
        <taxon>Neopterygii</taxon>
        <taxon>Teleostei</taxon>
        <taxon>Notacanthiformes</taxon>
        <taxon>Halosauridae</taxon>
        <taxon>Aldrovandia</taxon>
    </lineage>
</organism>
<protein>
    <submittedName>
        <fullName evidence="2">Uncharacterized protein</fullName>
    </submittedName>
</protein>
<reference evidence="2" key="1">
    <citation type="journal article" date="2023" name="Science">
        <title>Genome structures resolve the early diversification of teleost fishes.</title>
        <authorList>
            <person name="Parey E."/>
            <person name="Louis A."/>
            <person name="Montfort J."/>
            <person name="Bouchez O."/>
            <person name="Roques C."/>
            <person name="Iampietro C."/>
            <person name="Lluch J."/>
            <person name="Castinel A."/>
            <person name="Donnadieu C."/>
            <person name="Desvignes T."/>
            <person name="Floi Bucao C."/>
            <person name="Jouanno E."/>
            <person name="Wen M."/>
            <person name="Mejri S."/>
            <person name="Dirks R."/>
            <person name="Jansen H."/>
            <person name="Henkel C."/>
            <person name="Chen W.J."/>
            <person name="Zahm M."/>
            <person name="Cabau C."/>
            <person name="Klopp C."/>
            <person name="Thompson A.W."/>
            <person name="Robinson-Rechavi M."/>
            <person name="Braasch I."/>
            <person name="Lecointre G."/>
            <person name="Bobe J."/>
            <person name="Postlethwait J.H."/>
            <person name="Berthelot C."/>
            <person name="Roest Crollius H."/>
            <person name="Guiguen Y."/>
        </authorList>
    </citation>
    <scope>NUCLEOTIDE SEQUENCE</scope>
    <source>
        <strain evidence="2">NC1722</strain>
    </source>
</reference>
<sequence>MPPAGCCRVTRREEVSGYRALTDEENEAERASLLKSESACLRPVGTENTVPGSETAGALPQVPSGGLKRSAVLKQAVKVISSKEINKSSLPEAPSAPTLAQPGRKSENLGQKRENAAAKVKLARAAIYDADERGQTLLTRVIDTRFRGISFLGTAPLPS</sequence>
<feature type="region of interest" description="Disordered" evidence="1">
    <location>
        <begin position="84"/>
        <end position="114"/>
    </location>
</feature>
<keyword evidence="3" id="KW-1185">Reference proteome</keyword>
<feature type="region of interest" description="Disordered" evidence="1">
    <location>
        <begin position="42"/>
        <end position="65"/>
    </location>
</feature>
<dbReference type="Proteomes" id="UP001221898">
    <property type="component" value="Unassembled WGS sequence"/>
</dbReference>
<dbReference type="EMBL" id="JAINUG010000201">
    <property type="protein sequence ID" value="KAJ8388046.1"/>
    <property type="molecule type" value="Genomic_DNA"/>
</dbReference>
<comment type="caution">
    <text evidence="2">The sequence shown here is derived from an EMBL/GenBank/DDBJ whole genome shotgun (WGS) entry which is preliminary data.</text>
</comment>
<evidence type="ECO:0000313" key="2">
    <source>
        <dbReference type="EMBL" id="KAJ8388046.1"/>
    </source>
</evidence>
<dbReference type="AlphaFoldDB" id="A0AAD7W8N0"/>
<evidence type="ECO:0000313" key="3">
    <source>
        <dbReference type="Proteomes" id="UP001221898"/>
    </source>
</evidence>
<evidence type="ECO:0000256" key="1">
    <source>
        <dbReference type="SAM" id="MobiDB-lite"/>
    </source>
</evidence>
<gene>
    <name evidence="2" type="ORF">AAFF_G00146640</name>
</gene>
<name>A0AAD7W8N0_9TELE</name>